<feature type="compositionally biased region" description="Pro residues" evidence="1">
    <location>
        <begin position="55"/>
        <end position="65"/>
    </location>
</feature>
<evidence type="ECO:0000313" key="3">
    <source>
        <dbReference type="EMBL" id="MBB1245705.1"/>
    </source>
</evidence>
<name>A0ABR6EK54_9ACTN</name>
<protein>
    <recommendedName>
        <fullName evidence="5">Integral membrane protein</fullName>
    </recommendedName>
</protein>
<proteinExistence type="predicted"/>
<keyword evidence="2" id="KW-0812">Transmembrane</keyword>
<organism evidence="3 4">
    <name type="scientific">Streptomyces durbertensis</name>
    <dbReference type="NCBI Taxonomy" id="2448886"/>
    <lineage>
        <taxon>Bacteria</taxon>
        <taxon>Bacillati</taxon>
        <taxon>Actinomycetota</taxon>
        <taxon>Actinomycetes</taxon>
        <taxon>Kitasatosporales</taxon>
        <taxon>Streptomycetaceae</taxon>
        <taxon>Streptomyces</taxon>
    </lineage>
</organism>
<feature type="transmembrane region" description="Helical" evidence="2">
    <location>
        <begin position="104"/>
        <end position="125"/>
    </location>
</feature>
<dbReference type="SUPFAM" id="SSF81995">
    <property type="entry name" value="beta-sandwich domain of Sec23/24"/>
    <property type="match status" value="1"/>
</dbReference>
<feature type="compositionally biased region" description="Low complexity" evidence="1">
    <location>
        <begin position="44"/>
        <end position="54"/>
    </location>
</feature>
<evidence type="ECO:0000313" key="4">
    <source>
        <dbReference type="Proteomes" id="UP000766698"/>
    </source>
</evidence>
<feature type="compositionally biased region" description="Pro residues" evidence="1">
    <location>
        <begin position="18"/>
        <end position="43"/>
    </location>
</feature>
<dbReference type="Proteomes" id="UP000766698">
    <property type="component" value="Unassembled WGS sequence"/>
</dbReference>
<dbReference type="EMBL" id="WMLF01000329">
    <property type="protein sequence ID" value="MBB1245705.1"/>
    <property type="molecule type" value="Genomic_DNA"/>
</dbReference>
<feature type="transmembrane region" description="Helical" evidence="2">
    <location>
        <begin position="75"/>
        <end position="98"/>
    </location>
</feature>
<reference evidence="4" key="1">
    <citation type="journal article" date="2020" name="Syst. Appl. Microbiol.">
        <title>Streptomyces alkaliterrae sp. nov., isolated from an alkaline soil, and emended descriptions of Streptomyces alkaliphilus, Streptomyces calidiresistens and Streptomyces durbertensis.</title>
        <authorList>
            <person name="Swiecimska M."/>
            <person name="Golinska P."/>
            <person name="Nouioui I."/>
            <person name="Wypij M."/>
            <person name="Rai M."/>
            <person name="Sangal V."/>
            <person name="Goodfellow M."/>
        </authorList>
    </citation>
    <scope>NUCLEOTIDE SEQUENCE [LARGE SCALE GENOMIC DNA]</scope>
    <source>
        <strain evidence="4">DSM 104538</strain>
    </source>
</reference>
<keyword evidence="4" id="KW-1185">Reference proteome</keyword>
<feature type="compositionally biased region" description="Pro residues" evidence="1">
    <location>
        <begin position="1"/>
        <end position="11"/>
    </location>
</feature>
<feature type="region of interest" description="Disordered" evidence="1">
    <location>
        <begin position="1"/>
        <end position="65"/>
    </location>
</feature>
<accession>A0ABR6EK54</accession>
<comment type="caution">
    <text evidence="3">The sequence shown here is derived from an EMBL/GenBank/DDBJ whole genome shotgun (WGS) entry which is preliminary data.</text>
</comment>
<gene>
    <name evidence="3" type="ORF">GL263_19370</name>
</gene>
<dbReference type="RefSeq" id="WP_182857001.1">
    <property type="nucleotide sequence ID" value="NZ_WMLF01000329.1"/>
</dbReference>
<evidence type="ECO:0008006" key="5">
    <source>
        <dbReference type="Google" id="ProtNLM"/>
    </source>
</evidence>
<keyword evidence="2" id="KW-1133">Transmembrane helix</keyword>
<sequence length="215" mass="22424">MSQPWQQPPQHNPYGQPGQPPVPPQPPGYGYPQQPPQPMPPGYGYPQQPVYPQQPGYPHPGFPPPPGGGGKVGKAFLFAWLVSGGLSAAYILMLVLTYEDLSLVGLRVSYIVLALALAGAVGTVAGRAGGRKTAAHVIAALFATLAAFFAVTNGYVATLLNAGGPDMLELMLEHKPGAPAEFWWERLNGALALLGLAVAGGGAFTTAHLTGKKRP</sequence>
<evidence type="ECO:0000256" key="2">
    <source>
        <dbReference type="SAM" id="Phobius"/>
    </source>
</evidence>
<feature type="transmembrane region" description="Helical" evidence="2">
    <location>
        <begin position="189"/>
        <end position="209"/>
    </location>
</feature>
<feature type="transmembrane region" description="Helical" evidence="2">
    <location>
        <begin position="137"/>
        <end position="160"/>
    </location>
</feature>
<keyword evidence="2" id="KW-0472">Membrane</keyword>
<evidence type="ECO:0000256" key="1">
    <source>
        <dbReference type="SAM" id="MobiDB-lite"/>
    </source>
</evidence>